<dbReference type="InterPro" id="IPR036641">
    <property type="entry name" value="HPT_dom_sf"/>
</dbReference>
<evidence type="ECO:0000256" key="2">
    <source>
        <dbReference type="ARBA" id="ARBA00017260"/>
    </source>
</evidence>
<evidence type="ECO:0000256" key="5">
    <source>
        <dbReference type="PROSITE-ProRule" id="PRU00110"/>
    </source>
</evidence>
<dbReference type="InterPro" id="IPR053403">
    <property type="entry name" value="QS_phosphorelay_intermediate"/>
</dbReference>
<dbReference type="KEGG" id="vco:VC0395_A0543"/>
<feature type="modified residue" description="Phosphohistidine" evidence="5">
    <location>
        <position position="57"/>
    </location>
</feature>
<organism evidence="7 8">
    <name type="scientific">Vibrio cholerae serotype O1 (strain ATCC 39541 / Classical Ogawa 395 / O395)</name>
    <dbReference type="NCBI Taxonomy" id="345073"/>
    <lineage>
        <taxon>Bacteria</taxon>
        <taxon>Pseudomonadati</taxon>
        <taxon>Pseudomonadota</taxon>
        <taxon>Gammaproteobacteria</taxon>
        <taxon>Vibrionales</taxon>
        <taxon>Vibrionaceae</taxon>
        <taxon>Vibrio</taxon>
    </lineage>
</organism>
<feature type="domain" description="HPt" evidence="6">
    <location>
        <begin position="18"/>
        <end position="113"/>
    </location>
</feature>
<keyword evidence="4" id="KW-0902">Two-component regulatory system</keyword>
<evidence type="ECO:0000313" key="7">
    <source>
        <dbReference type="EMBL" id="ABQ21356.1"/>
    </source>
</evidence>
<dbReference type="RefSeq" id="WP_001209531.1">
    <property type="nucleotide sequence ID" value="NC_009457.1"/>
</dbReference>
<evidence type="ECO:0000256" key="1">
    <source>
        <dbReference type="ARBA" id="ARBA00011245"/>
    </source>
</evidence>
<proteinExistence type="predicted"/>
<dbReference type="FunFam" id="1.20.120.160:FF:000012">
    <property type="entry name" value="Phosphorelay protein LuxU"/>
    <property type="match status" value="1"/>
</dbReference>
<dbReference type="AlphaFoldDB" id="A0A0H3AL26"/>
<evidence type="ECO:0000259" key="6">
    <source>
        <dbReference type="PROSITE" id="PS50894"/>
    </source>
</evidence>
<dbReference type="SMR" id="A0A0H3AL26"/>
<evidence type="ECO:0000256" key="3">
    <source>
        <dbReference type="ARBA" id="ARBA00022553"/>
    </source>
</evidence>
<protein>
    <recommendedName>
        <fullName evidence="2">Phosphorelay protein LuxU</fullName>
    </recommendedName>
</protein>
<dbReference type="GO" id="GO:0000160">
    <property type="term" value="P:phosphorelay signal transduction system"/>
    <property type="evidence" value="ECO:0007669"/>
    <property type="project" value="UniProtKB-KW"/>
</dbReference>
<dbReference type="SUPFAM" id="SSF47226">
    <property type="entry name" value="Histidine-containing phosphotransfer domain, HPT domain"/>
    <property type="match status" value="1"/>
</dbReference>
<dbReference type="NCBIfam" id="NF041948">
    <property type="entry name" value="Phrelay_LuxU_Vib"/>
    <property type="match status" value="1"/>
</dbReference>
<dbReference type="PATRIC" id="fig|345073.21.peg.1006"/>
<dbReference type="Pfam" id="PF01627">
    <property type="entry name" value="Hpt"/>
    <property type="match status" value="1"/>
</dbReference>
<dbReference type="OrthoDB" id="6313555at2"/>
<dbReference type="Proteomes" id="UP000000249">
    <property type="component" value="Chromosome 1"/>
</dbReference>
<dbReference type="eggNOG" id="COG2198">
    <property type="taxonomic scope" value="Bacteria"/>
</dbReference>
<evidence type="ECO:0000256" key="4">
    <source>
        <dbReference type="ARBA" id="ARBA00023012"/>
    </source>
</evidence>
<evidence type="ECO:0000313" key="8">
    <source>
        <dbReference type="Proteomes" id="UP000000249"/>
    </source>
</evidence>
<sequence length="113" mass="12679">MREWINQSKIDLLAKEIGEENVPILVNIFLGELNDYQSKLVSDTVADKLGYLKEISHALKSSAASFGADRLCAKAVELDSRAKSGEMMDISLEVEHMLELLKQTHQCYSDLVH</sequence>
<dbReference type="KEGG" id="vcr:VC395_1036"/>
<dbReference type="GeneID" id="89514874"/>
<dbReference type="EMBL" id="CP000627">
    <property type="protein sequence ID" value="ABQ21356.1"/>
    <property type="molecule type" value="Genomic_DNA"/>
</dbReference>
<dbReference type="Gene3D" id="1.20.120.160">
    <property type="entry name" value="HPT domain"/>
    <property type="match status" value="1"/>
</dbReference>
<name>A0A0H3AL26_VIBC3</name>
<dbReference type="InterPro" id="IPR008207">
    <property type="entry name" value="Sig_transdc_His_kin_Hpt_dom"/>
</dbReference>
<accession>A0A0H3AL26</accession>
<dbReference type="GO" id="GO:0004672">
    <property type="term" value="F:protein kinase activity"/>
    <property type="evidence" value="ECO:0007669"/>
    <property type="project" value="UniProtKB-ARBA"/>
</dbReference>
<dbReference type="PROSITE" id="PS50894">
    <property type="entry name" value="HPT"/>
    <property type="match status" value="1"/>
</dbReference>
<reference evidence="7 8" key="1">
    <citation type="submission" date="2007-03" db="EMBL/GenBank/DDBJ databases">
        <authorList>
            <person name="Heidelberg J."/>
        </authorList>
    </citation>
    <scope>NUCLEOTIDE SEQUENCE [LARGE SCALE GENOMIC DNA]</scope>
    <source>
        <strain evidence="8">ATCC 39541 / Classical Ogawa 395 / O395</strain>
    </source>
</reference>
<gene>
    <name evidence="7" type="primary">luxU</name>
    <name evidence="7" type="ordered locus">VC0395_A0543</name>
</gene>
<keyword evidence="3 5" id="KW-0597">Phosphoprotein</keyword>
<comment type="subunit">
    <text evidence="1">Monomer.</text>
</comment>